<dbReference type="SUPFAM" id="SSF52172">
    <property type="entry name" value="CheY-like"/>
    <property type="match status" value="1"/>
</dbReference>
<evidence type="ECO:0000259" key="11">
    <source>
        <dbReference type="PROSITE" id="PS51755"/>
    </source>
</evidence>
<comment type="subcellular location">
    <subcellularLocation>
        <location evidence="1">Cytoplasm</location>
    </subcellularLocation>
</comment>
<dbReference type="PANTHER" id="PTHR48111:SF22">
    <property type="entry name" value="REGULATOR OF RPOS"/>
    <property type="match status" value="1"/>
</dbReference>
<dbReference type="GO" id="GO:0005829">
    <property type="term" value="C:cytosol"/>
    <property type="evidence" value="ECO:0007669"/>
    <property type="project" value="TreeGrafter"/>
</dbReference>
<evidence type="ECO:0000256" key="9">
    <source>
        <dbReference type="SAM" id="MobiDB-lite"/>
    </source>
</evidence>
<dbReference type="EMBL" id="CP163432">
    <property type="protein sequence ID" value="XDQ08557.1"/>
    <property type="molecule type" value="Genomic_DNA"/>
</dbReference>
<reference evidence="12" key="1">
    <citation type="submission" date="2024-07" db="EMBL/GenBank/DDBJ databases">
        <authorList>
            <person name="Yu S.T."/>
        </authorList>
    </citation>
    <scope>NUCLEOTIDE SEQUENCE</scope>
    <source>
        <strain evidence="12">R11</strain>
    </source>
</reference>
<evidence type="ECO:0000256" key="7">
    <source>
        <dbReference type="PROSITE-ProRule" id="PRU00169"/>
    </source>
</evidence>
<evidence type="ECO:0000256" key="2">
    <source>
        <dbReference type="ARBA" id="ARBA00022553"/>
    </source>
</evidence>
<feature type="domain" description="Response regulatory" evidence="10">
    <location>
        <begin position="140"/>
        <end position="253"/>
    </location>
</feature>
<feature type="DNA-binding region" description="OmpR/PhoB-type" evidence="8">
    <location>
        <begin position="263"/>
        <end position="358"/>
    </location>
</feature>
<feature type="domain" description="OmpR/PhoB-type" evidence="11">
    <location>
        <begin position="263"/>
        <end position="358"/>
    </location>
</feature>
<dbReference type="Pfam" id="PF00486">
    <property type="entry name" value="Trans_reg_C"/>
    <property type="match status" value="1"/>
</dbReference>
<evidence type="ECO:0000256" key="4">
    <source>
        <dbReference type="ARBA" id="ARBA00023015"/>
    </source>
</evidence>
<name>A0AB39MRH0_9ACTN</name>
<dbReference type="SMART" id="SM00448">
    <property type="entry name" value="REC"/>
    <property type="match status" value="1"/>
</dbReference>
<dbReference type="GO" id="GO:0032993">
    <property type="term" value="C:protein-DNA complex"/>
    <property type="evidence" value="ECO:0007669"/>
    <property type="project" value="TreeGrafter"/>
</dbReference>
<proteinExistence type="predicted"/>
<feature type="compositionally biased region" description="Pro residues" evidence="9">
    <location>
        <begin position="81"/>
        <end position="127"/>
    </location>
</feature>
<dbReference type="PANTHER" id="PTHR48111">
    <property type="entry name" value="REGULATOR OF RPOS"/>
    <property type="match status" value="1"/>
</dbReference>
<sequence length="363" mass="39259">MRNAIQKALALAPDAASEAPVLAPGVGDEPLVLVRDAAPATAFECAPDEWPGLAADAVREASVLAGEPTPQPPAHGRAAPDEPPALPPTLAPEVPPLTPAAPDEPAPPPRSLTPELPPPAPLTPAPPDSRLALARGAGQRILVVAGEADLAELLATTLELAGYRISLTGTGVDALAWIAQRRFDLVVFDTDVPDMGRFSRDRRPRLPYRPPVLLLSGTDCLHRLVPELGPGERDYVTKPFRVAEVLARIEVLLRGARPGPSRGHPLQYGDLVMDDSVCRARRGTRTLELTPAEYRLLRHLLVNAHRVLSKKQIGRYVWGDHGGDNAIEQLVSRLRRKVDRDAPPLIHTRRGFGYWLGRAEDRP</sequence>
<dbReference type="InterPro" id="IPR016032">
    <property type="entry name" value="Sig_transdc_resp-reg_C-effctor"/>
</dbReference>
<evidence type="ECO:0000256" key="8">
    <source>
        <dbReference type="PROSITE-ProRule" id="PRU01091"/>
    </source>
</evidence>
<dbReference type="CDD" id="cd00383">
    <property type="entry name" value="trans_reg_C"/>
    <property type="match status" value="1"/>
</dbReference>
<keyword evidence="4" id="KW-0805">Transcription regulation</keyword>
<dbReference type="RefSeq" id="WP_369269013.1">
    <property type="nucleotide sequence ID" value="NZ_CP163432.1"/>
</dbReference>
<dbReference type="InterPro" id="IPR036388">
    <property type="entry name" value="WH-like_DNA-bd_sf"/>
</dbReference>
<evidence type="ECO:0000256" key="5">
    <source>
        <dbReference type="ARBA" id="ARBA00023125"/>
    </source>
</evidence>
<evidence type="ECO:0000256" key="3">
    <source>
        <dbReference type="ARBA" id="ARBA00023012"/>
    </source>
</evidence>
<evidence type="ECO:0000256" key="6">
    <source>
        <dbReference type="ARBA" id="ARBA00023163"/>
    </source>
</evidence>
<accession>A0AB39MRH0</accession>
<dbReference type="SMART" id="SM00862">
    <property type="entry name" value="Trans_reg_C"/>
    <property type="match status" value="1"/>
</dbReference>
<evidence type="ECO:0000256" key="1">
    <source>
        <dbReference type="ARBA" id="ARBA00004496"/>
    </source>
</evidence>
<feature type="region of interest" description="Disordered" evidence="9">
    <location>
        <begin position="65"/>
        <end position="130"/>
    </location>
</feature>
<keyword evidence="3" id="KW-0902">Two-component regulatory system</keyword>
<dbReference type="InterPro" id="IPR001867">
    <property type="entry name" value="OmpR/PhoB-type_DNA-bd"/>
</dbReference>
<keyword evidence="2 7" id="KW-0597">Phosphoprotein</keyword>
<dbReference type="InterPro" id="IPR011006">
    <property type="entry name" value="CheY-like_superfamily"/>
</dbReference>
<dbReference type="InterPro" id="IPR001789">
    <property type="entry name" value="Sig_transdc_resp-reg_receiver"/>
</dbReference>
<evidence type="ECO:0000259" key="10">
    <source>
        <dbReference type="PROSITE" id="PS50110"/>
    </source>
</evidence>
<gene>
    <name evidence="12" type="ORF">AB5J55_02325</name>
</gene>
<organism evidence="12">
    <name type="scientific">Streptomyces sp. R11</name>
    <dbReference type="NCBI Taxonomy" id="3238625"/>
    <lineage>
        <taxon>Bacteria</taxon>
        <taxon>Bacillati</taxon>
        <taxon>Actinomycetota</taxon>
        <taxon>Actinomycetes</taxon>
        <taxon>Kitasatosporales</taxon>
        <taxon>Streptomycetaceae</taxon>
        <taxon>Streptomyces</taxon>
    </lineage>
</organism>
<evidence type="ECO:0000313" key="12">
    <source>
        <dbReference type="EMBL" id="XDQ08557.1"/>
    </source>
</evidence>
<dbReference type="InterPro" id="IPR039420">
    <property type="entry name" value="WalR-like"/>
</dbReference>
<dbReference type="GO" id="GO:0006355">
    <property type="term" value="P:regulation of DNA-templated transcription"/>
    <property type="evidence" value="ECO:0007669"/>
    <property type="project" value="InterPro"/>
</dbReference>
<feature type="modified residue" description="4-aspartylphosphate" evidence="7">
    <location>
        <position position="189"/>
    </location>
</feature>
<dbReference type="GO" id="GO:0000156">
    <property type="term" value="F:phosphorelay response regulator activity"/>
    <property type="evidence" value="ECO:0007669"/>
    <property type="project" value="TreeGrafter"/>
</dbReference>
<protein>
    <submittedName>
        <fullName evidence="12">Response regulator transcription factor</fullName>
    </submittedName>
</protein>
<dbReference type="PROSITE" id="PS51755">
    <property type="entry name" value="OMPR_PHOB"/>
    <property type="match status" value="1"/>
</dbReference>
<dbReference type="PROSITE" id="PS50110">
    <property type="entry name" value="RESPONSE_REGULATORY"/>
    <property type="match status" value="1"/>
</dbReference>
<dbReference type="Gene3D" id="1.10.10.10">
    <property type="entry name" value="Winged helix-like DNA-binding domain superfamily/Winged helix DNA-binding domain"/>
    <property type="match status" value="1"/>
</dbReference>
<dbReference type="Gene3D" id="6.10.250.690">
    <property type="match status" value="1"/>
</dbReference>
<dbReference type="SUPFAM" id="SSF46894">
    <property type="entry name" value="C-terminal effector domain of the bipartite response regulators"/>
    <property type="match status" value="1"/>
</dbReference>
<keyword evidence="6" id="KW-0804">Transcription</keyword>
<dbReference type="Gene3D" id="3.40.50.2300">
    <property type="match status" value="1"/>
</dbReference>
<dbReference type="Pfam" id="PF00072">
    <property type="entry name" value="Response_reg"/>
    <property type="match status" value="1"/>
</dbReference>
<dbReference type="AlphaFoldDB" id="A0AB39MRH0"/>
<dbReference type="GO" id="GO:0000976">
    <property type="term" value="F:transcription cis-regulatory region binding"/>
    <property type="evidence" value="ECO:0007669"/>
    <property type="project" value="TreeGrafter"/>
</dbReference>
<keyword evidence="5 8" id="KW-0238">DNA-binding</keyword>